<protein>
    <submittedName>
        <fullName evidence="1">Phage terminase small subunit P27 family</fullName>
    </submittedName>
</protein>
<evidence type="ECO:0000313" key="1">
    <source>
        <dbReference type="EMBL" id="MCW6509804.1"/>
    </source>
</evidence>
<comment type="caution">
    <text evidence="1">The sequence shown here is derived from an EMBL/GenBank/DDBJ whole genome shotgun (WGS) entry which is preliminary data.</text>
</comment>
<gene>
    <name evidence="1" type="ORF">M8523_17445</name>
</gene>
<name>A0AA41YX86_9HYPH</name>
<keyword evidence="2" id="KW-1185">Reference proteome</keyword>
<dbReference type="Proteomes" id="UP001165667">
    <property type="component" value="Unassembled WGS sequence"/>
</dbReference>
<proteinExistence type="predicted"/>
<reference evidence="1" key="1">
    <citation type="submission" date="2022-05" db="EMBL/GenBank/DDBJ databases">
        <authorList>
            <person name="Pankratov T."/>
        </authorList>
    </citation>
    <scope>NUCLEOTIDE SEQUENCE</scope>
    <source>
        <strain evidence="1">BP6-180914</strain>
    </source>
</reference>
<dbReference type="InterPro" id="IPR006448">
    <property type="entry name" value="Phage_term_ssu_P27"/>
</dbReference>
<dbReference type="EMBL" id="JAMOIM010000011">
    <property type="protein sequence ID" value="MCW6509804.1"/>
    <property type="molecule type" value="Genomic_DNA"/>
</dbReference>
<organism evidence="1 2">
    <name type="scientific">Lichenifustis flavocetrariae</name>
    <dbReference type="NCBI Taxonomy" id="2949735"/>
    <lineage>
        <taxon>Bacteria</taxon>
        <taxon>Pseudomonadati</taxon>
        <taxon>Pseudomonadota</taxon>
        <taxon>Alphaproteobacteria</taxon>
        <taxon>Hyphomicrobiales</taxon>
        <taxon>Lichenihabitantaceae</taxon>
        <taxon>Lichenifustis</taxon>
    </lineage>
</organism>
<dbReference type="RefSeq" id="WP_282586172.1">
    <property type="nucleotide sequence ID" value="NZ_JAMOIM010000011.1"/>
</dbReference>
<sequence length="163" mass="17782">MRPAAPPPASVLSGFAPPPWLISKAALGVWHRVTPELRRLNILSTSDADVFGRYCQHFAEWIEAADTIKREGSTVLVKMTNSDERMPRLHPAVRVRDLAEKHLIDIEDRFGGSPLARYRLIAQQAAHPGAWGDLFAQKSDSAAEPAAASAPSPIGMLQRAALN</sequence>
<dbReference type="AlphaFoldDB" id="A0AA41YX86"/>
<evidence type="ECO:0000313" key="2">
    <source>
        <dbReference type="Proteomes" id="UP001165667"/>
    </source>
</evidence>
<dbReference type="NCBIfam" id="TIGR01558">
    <property type="entry name" value="sm_term_P27"/>
    <property type="match status" value="1"/>
</dbReference>
<accession>A0AA41YX86</accession>
<dbReference type="Pfam" id="PF05119">
    <property type="entry name" value="Terminase_4"/>
    <property type="match status" value="1"/>
</dbReference>